<dbReference type="InterPro" id="IPR017451">
    <property type="entry name" value="F-box-assoc_interact_dom"/>
</dbReference>
<feature type="domain" description="F-box" evidence="2">
    <location>
        <begin position="1"/>
        <end position="44"/>
    </location>
</feature>
<evidence type="ECO:0000256" key="1">
    <source>
        <dbReference type="SAM" id="MobiDB-lite"/>
    </source>
</evidence>
<dbReference type="InterPro" id="IPR011043">
    <property type="entry name" value="Gal_Oxase/kelch_b-propeller"/>
</dbReference>
<dbReference type="NCBIfam" id="TIGR01640">
    <property type="entry name" value="F_box_assoc_1"/>
    <property type="match status" value="1"/>
</dbReference>
<proteinExistence type="predicted"/>
<dbReference type="InterPro" id="IPR036047">
    <property type="entry name" value="F-box-like_dom_sf"/>
</dbReference>
<dbReference type="AlphaFoldDB" id="W9R8T1"/>
<dbReference type="eggNOG" id="ENOG502QVMN">
    <property type="taxonomic scope" value="Eukaryota"/>
</dbReference>
<dbReference type="SUPFAM" id="SSF81383">
    <property type="entry name" value="F-box domain"/>
    <property type="match status" value="1"/>
</dbReference>
<dbReference type="PROSITE" id="PS50181">
    <property type="entry name" value="FBOX"/>
    <property type="match status" value="1"/>
</dbReference>
<dbReference type="KEGG" id="mnt:21396830"/>
<keyword evidence="4" id="KW-1185">Reference proteome</keyword>
<evidence type="ECO:0000259" key="2">
    <source>
        <dbReference type="PROSITE" id="PS50181"/>
    </source>
</evidence>
<gene>
    <name evidence="3" type="ORF">L484_013663</name>
</gene>
<dbReference type="SUPFAM" id="SSF50965">
    <property type="entry name" value="Galactose oxidase, central domain"/>
    <property type="match status" value="1"/>
</dbReference>
<dbReference type="InterPro" id="IPR001810">
    <property type="entry name" value="F-box_dom"/>
</dbReference>
<dbReference type="Pfam" id="PF07734">
    <property type="entry name" value="FBA_1"/>
    <property type="match status" value="1"/>
</dbReference>
<protein>
    <submittedName>
        <fullName evidence="3">F-box protein</fullName>
    </submittedName>
</protein>
<evidence type="ECO:0000313" key="3">
    <source>
        <dbReference type="EMBL" id="EXB41586.1"/>
    </source>
</evidence>
<dbReference type="InterPro" id="IPR050796">
    <property type="entry name" value="SCF_F-box_component"/>
</dbReference>
<dbReference type="PANTHER" id="PTHR31672:SF13">
    <property type="entry name" value="F-BOX PROTEIN CPR30-LIKE"/>
    <property type="match status" value="1"/>
</dbReference>
<reference evidence="4" key="1">
    <citation type="submission" date="2013-01" db="EMBL/GenBank/DDBJ databases">
        <title>Draft Genome Sequence of a Mulberry Tree, Morus notabilis C.K. Schneid.</title>
        <authorList>
            <person name="He N."/>
            <person name="Zhao S."/>
        </authorList>
    </citation>
    <scope>NUCLEOTIDE SEQUENCE</scope>
</reference>
<dbReference type="SMART" id="SM00256">
    <property type="entry name" value="FBOX"/>
    <property type="match status" value="1"/>
</dbReference>
<accession>W9R8T1</accession>
<dbReference type="CDD" id="cd22157">
    <property type="entry name" value="F-box_AtFBW1-like"/>
    <property type="match status" value="1"/>
</dbReference>
<dbReference type="STRING" id="981085.W9R8T1"/>
<dbReference type="Gene3D" id="1.20.1280.50">
    <property type="match status" value="1"/>
</dbReference>
<dbReference type="Proteomes" id="UP000030645">
    <property type="component" value="Unassembled WGS sequence"/>
</dbReference>
<dbReference type="Pfam" id="PF00646">
    <property type="entry name" value="F-box"/>
    <property type="match status" value="1"/>
</dbReference>
<dbReference type="PANTHER" id="PTHR31672">
    <property type="entry name" value="BNACNNG10540D PROTEIN"/>
    <property type="match status" value="1"/>
</dbReference>
<feature type="region of interest" description="Disordered" evidence="1">
    <location>
        <begin position="365"/>
        <end position="390"/>
    </location>
</feature>
<evidence type="ECO:0000313" key="4">
    <source>
        <dbReference type="Proteomes" id="UP000030645"/>
    </source>
</evidence>
<organism evidence="3 4">
    <name type="scientific">Morus notabilis</name>
    <dbReference type="NCBI Taxonomy" id="981085"/>
    <lineage>
        <taxon>Eukaryota</taxon>
        <taxon>Viridiplantae</taxon>
        <taxon>Streptophyta</taxon>
        <taxon>Embryophyta</taxon>
        <taxon>Tracheophyta</taxon>
        <taxon>Spermatophyta</taxon>
        <taxon>Magnoliopsida</taxon>
        <taxon>eudicotyledons</taxon>
        <taxon>Gunneridae</taxon>
        <taxon>Pentapetalae</taxon>
        <taxon>rosids</taxon>
        <taxon>fabids</taxon>
        <taxon>Rosales</taxon>
        <taxon>Moraceae</taxon>
        <taxon>Moreae</taxon>
        <taxon>Morus</taxon>
    </lineage>
</organism>
<dbReference type="OrthoDB" id="591557at2759"/>
<sequence>MANSLPWEIIADILSRLAVKDLLRYRCVSKPWCSLIDGPDFIKLHLKQSLETTSHHRVIFGDRTELYWVDLVTLDSAVRLPYPIDIGRGIDVLGGCNGLVALANKGGDVAIWNPSTRSYRTLLISEHEFYFLSDSFEFVMSGFGYDPIADDHKLLMKMFYTLVDEEPQDLDYYSEVEIYSVKAQTWKKVDDFPDHFVYRPGSGVVVGRALHWSVIRRSDTSNWIFAFDLVAEDHRELALPDDKDVKTSRMKLVNLGGCLCFAVLCNYNQDSKKSDRVDVWVMREYGVKESWSKLFSVAPSSVTGPFWYVVPVAYLKGGDRILLDQDGEKFLLYDVKRKRVKKLRGSSFPRIFDTLVCVGSLVGLDGDDGEGSGKKAGKKRKGKEQSDKKR</sequence>
<name>W9R8T1_9ROSA</name>
<dbReference type="InterPro" id="IPR006527">
    <property type="entry name" value="F-box-assoc_dom_typ1"/>
</dbReference>
<dbReference type="EMBL" id="KE343797">
    <property type="protein sequence ID" value="EXB41586.1"/>
    <property type="molecule type" value="Genomic_DNA"/>
</dbReference>